<protein>
    <submittedName>
        <fullName evidence="1">Uncharacterized protein</fullName>
    </submittedName>
</protein>
<dbReference type="Proteomes" id="UP001601442">
    <property type="component" value="Unassembled WGS sequence"/>
</dbReference>
<organism evidence="1 2">
    <name type="scientific">Nocardia aobensis</name>
    <dbReference type="NCBI Taxonomy" id="257277"/>
    <lineage>
        <taxon>Bacteria</taxon>
        <taxon>Bacillati</taxon>
        <taxon>Actinomycetota</taxon>
        <taxon>Actinomycetes</taxon>
        <taxon>Mycobacteriales</taxon>
        <taxon>Nocardiaceae</taxon>
        <taxon>Nocardia</taxon>
    </lineage>
</organism>
<dbReference type="RefSeq" id="WP_387394670.1">
    <property type="nucleotide sequence ID" value="NZ_JBIAMT010000002.1"/>
</dbReference>
<name>A0ABW6P3Y3_9NOCA</name>
<evidence type="ECO:0000313" key="1">
    <source>
        <dbReference type="EMBL" id="MFF0497854.1"/>
    </source>
</evidence>
<sequence length="320" mass="35857">MVSGDTFGFTHADEQHGATTIKQRSCLRPDSSLVAQIGRRHADNDGTFDRSGPVHMVTLVLAIDPAAASREADTVVDYPEATAWRNVLLPRTAPCYLLEDPNEPGAHSARSWFFTFFFGSDDQPLPAPADFDWVAHRVRHRGLLVSRVDDNGRRIETVYENPQFPRFYHPYTEGRGRYWDIKVNTPPANAGISRCFEVLAKALARRAAIAESLRPMSLSWQHGNRVELVLRDDQTGRCYSLELTVPTDADIDRGDFPLPAQPGDLSAVLVEPEQYAAGQVHRLRELGRNGIIRHSIRRDCQRRTTISNSDSGDLAVRRAM</sequence>
<evidence type="ECO:0000313" key="2">
    <source>
        <dbReference type="Proteomes" id="UP001601442"/>
    </source>
</evidence>
<gene>
    <name evidence="1" type="ORF">ACFYU5_15710</name>
</gene>
<comment type="caution">
    <text evidence="1">The sequence shown here is derived from an EMBL/GenBank/DDBJ whole genome shotgun (WGS) entry which is preliminary data.</text>
</comment>
<proteinExistence type="predicted"/>
<reference evidence="1 2" key="1">
    <citation type="submission" date="2024-10" db="EMBL/GenBank/DDBJ databases">
        <title>The Natural Products Discovery Center: Release of the First 8490 Sequenced Strains for Exploring Actinobacteria Biosynthetic Diversity.</title>
        <authorList>
            <person name="Kalkreuter E."/>
            <person name="Kautsar S.A."/>
            <person name="Yang D."/>
            <person name="Bader C.D."/>
            <person name="Teijaro C.N."/>
            <person name="Fluegel L."/>
            <person name="Davis C.M."/>
            <person name="Simpson J.R."/>
            <person name="Lauterbach L."/>
            <person name="Steele A.D."/>
            <person name="Gui C."/>
            <person name="Meng S."/>
            <person name="Li G."/>
            <person name="Viehrig K."/>
            <person name="Ye F."/>
            <person name="Su P."/>
            <person name="Kiefer A.F."/>
            <person name="Nichols A."/>
            <person name="Cepeda A.J."/>
            <person name="Yan W."/>
            <person name="Fan B."/>
            <person name="Jiang Y."/>
            <person name="Adhikari A."/>
            <person name="Zheng C.-J."/>
            <person name="Schuster L."/>
            <person name="Cowan T.M."/>
            <person name="Smanski M.J."/>
            <person name="Chevrette M.G."/>
            <person name="De Carvalho L.P.S."/>
            <person name="Shen B."/>
        </authorList>
    </citation>
    <scope>NUCLEOTIDE SEQUENCE [LARGE SCALE GENOMIC DNA]</scope>
    <source>
        <strain evidence="1 2">NPDC004119</strain>
    </source>
</reference>
<dbReference type="EMBL" id="JBIAMT010000002">
    <property type="protein sequence ID" value="MFF0497854.1"/>
    <property type="molecule type" value="Genomic_DNA"/>
</dbReference>
<keyword evidence="2" id="KW-1185">Reference proteome</keyword>
<accession>A0ABW6P3Y3</accession>